<evidence type="ECO:0000256" key="2">
    <source>
        <dbReference type="SAM" id="Phobius"/>
    </source>
</evidence>
<keyword evidence="2" id="KW-1133">Transmembrane helix</keyword>
<name>A0A645BS25_9ZZZZ</name>
<sequence>MDAMEATTGGRVMLGSCCIGGVRKDIDALQTQFVLEKLRKVEKELKRSADVMLGDYSVKQRLVGVGVLDGKKAYELGAVGPTLRGSGVVRDHRMTGYAAYGELDFEPVVENDGDCYARTKVRVRELYQSMALVRQALGKLPASELKTPFKGNPSGEVAVRAEQPRGEVLYYLRGNGTDKLDRLRIRAPTFANIAPLLSMLVGCGLADVAVIILSIDPCVSCTER</sequence>
<reference evidence="4" key="1">
    <citation type="submission" date="2019-08" db="EMBL/GenBank/DDBJ databases">
        <authorList>
            <person name="Kucharzyk K."/>
            <person name="Murdoch R.W."/>
            <person name="Higgins S."/>
            <person name="Loffler F."/>
        </authorList>
    </citation>
    <scope>NUCLEOTIDE SEQUENCE</scope>
</reference>
<evidence type="ECO:0000313" key="4">
    <source>
        <dbReference type="EMBL" id="MPM67888.1"/>
    </source>
</evidence>
<feature type="domain" description="NADH-quinone oxidoreductase subunit D" evidence="3">
    <location>
        <begin position="152"/>
        <end position="224"/>
    </location>
</feature>
<dbReference type="AlphaFoldDB" id="A0A645BS25"/>
<gene>
    <name evidence="4" type="primary">hycE_14</name>
    <name evidence="4" type="ORF">SDC9_114813</name>
</gene>
<comment type="caution">
    <text evidence="4">The sequence shown here is derived from an EMBL/GenBank/DDBJ whole genome shotgun (WGS) entry which is preliminary data.</text>
</comment>
<dbReference type="Pfam" id="PF00346">
    <property type="entry name" value="Complex1_49kDa"/>
    <property type="match status" value="2"/>
</dbReference>
<keyword evidence="1" id="KW-0560">Oxidoreductase</keyword>
<organism evidence="4">
    <name type="scientific">bioreactor metagenome</name>
    <dbReference type="NCBI Taxonomy" id="1076179"/>
    <lineage>
        <taxon>unclassified sequences</taxon>
        <taxon>metagenomes</taxon>
        <taxon>ecological metagenomes</taxon>
    </lineage>
</organism>
<evidence type="ECO:0000259" key="3">
    <source>
        <dbReference type="Pfam" id="PF00346"/>
    </source>
</evidence>
<dbReference type="GO" id="GO:0048038">
    <property type="term" value="F:quinone binding"/>
    <property type="evidence" value="ECO:0007669"/>
    <property type="project" value="InterPro"/>
</dbReference>
<dbReference type="InterPro" id="IPR001135">
    <property type="entry name" value="NADH_Q_OxRdtase_suD"/>
</dbReference>
<accession>A0A645BS25</accession>
<dbReference type="PANTHER" id="PTHR43485:SF1">
    <property type="entry name" value="FORMATE HYDROGENLYASE SUBUNIT 5-RELATED"/>
    <property type="match status" value="1"/>
</dbReference>
<dbReference type="GO" id="GO:0016829">
    <property type="term" value="F:lyase activity"/>
    <property type="evidence" value="ECO:0007669"/>
    <property type="project" value="UniProtKB-KW"/>
</dbReference>
<dbReference type="GO" id="GO:0016651">
    <property type="term" value="F:oxidoreductase activity, acting on NAD(P)H"/>
    <property type="evidence" value="ECO:0007669"/>
    <property type="project" value="InterPro"/>
</dbReference>
<dbReference type="InterPro" id="IPR029014">
    <property type="entry name" value="NiFe-Hase_large"/>
</dbReference>
<feature type="domain" description="NADH-quinone oxidoreductase subunit D" evidence="3">
    <location>
        <begin position="1"/>
        <end position="146"/>
    </location>
</feature>
<dbReference type="GO" id="GO:0051287">
    <property type="term" value="F:NAD binding"/>
    <property type="evidence" value="ECO:0007669"/>
    <property type="project" value="InterPro"/>
</dbReference>
<dbReference type="PANTHER" id="PTHR43485">
    <property type="entry name" value="HYDROGENASE-4 COMPONENT G"/>
    <property type="match status" value="1"/>
</dbReference>
<dbReference type="EMBL" id="VSSQ01021948">
    <property type="protein sequence ID" value="MPM67888.1"/>
    <property type="molecule type" value="Genomic_DNA"/>
</dbReference>
<dbReference type="Gene3D" id="1.10.645.10">
    <property type="entry name" value="Cytochrome-c3 Hydrogenase, chain B"/>
    <property type="match status" value="1"/>
</dbReference>
<protein>
    <submittedName>
        <fullName evidence="4">Formate hydrogenlyase subunit 5</fullName>
    </submittedName>
</protein>
<dbReference type="InterPro" id="IPR052197">
    <property type="entry name" value="ComplexI_49kDa-like"/>
</dbReference>
<keyword evidence="2" id="KW-0472">Membrane</keyword>
<evidence type="ECO:0000256" key="1">
    <source>
        <dbReference type="ARBA" id="ARBA00023002"/>
    </source>
</evidence>
<keyword evidence="2" id="KW-0812">Transmembrane</keyword>
<keyword evidence="4" id="KW-0456">Lyase</keyword>
<feature type="transmembrane region" description="Helical" evidence="2">
    <location>
        <begin position="189"/>
        <end position="215"/>
    </location>
</feature>
<dbReference type="SUPFAM" id="SSF56762">
    <property type="entry name" value="HydB/Nqo4-like"/>
    <property type="match status" value="1"/>
</dbReference>
<proteinExistence type="predicted"/>